<sequence length="79" mass="8978">MPSFWSCSYSKIVNFVDDLAIFKKEVTYLKDELLEVRKLVKVGNAIKVTSVNQEENSMDDIVDTNDDFETIKNGRSANA</sequence>
<keyword evidence="2" id="KW-1185">Reference proteome</keyword>
<name>A0A5B7F207_PORTR</name>
<accession>A0A5B7F207</accession>
<proteinExistence type="predicted"/>
<evidence type="ECO:0000313" key="2">
    <source>
        <dbReference type="Proteomes" id="UP000324222"/>
    </source>
</evidence>
<organism evidence="1 2">
    <name type="scientific">Portunus trituberculatus</name>
    <name type="common">Swimming crab</name>
    <name type="synonym">Neptunus trituberculatus</name>
    <dbReference type="NCBI Taxonomy" id="210409"/>
    <lineage>
        <taxon>Eukaryota</taxon>
        <taxon>Metazoa</taxon>
        <taxon>Ecdysozoa</taxon>
        <taxon>Arthropoda</taxon>
        <taxon>Crustacea</taxon>
        <taxon>Multicrustacea</taxon>
        <taxon>Malacostraca</taxon>
        <taxon>Eumalacostraca</taxon>
        <taxon>Eucarida</taxon>
        <taxon>Decapoda</taxon>
        <taxon>Pleocyemata</taxon>
        <taxon>Brachyura</taxon>
        <taxon>Eubrachyura</taxon>
        <taxon>Portunoidea</taxon>
        <taxon>Portunidae</taxon>
        <taxon>Portuninae</taxon>
        <taxon>Portunus</taxon>
    </lineage>
</organism>
<gene>
    <name evidence="1" type="ORF">E2C01_032665</name>
</gene>
<protein>
    <submittedName>
        <fullName evidence="1">Uncharacterized protein</fullName>
    </submittedName>
</protein>
<dbReference type="Proteomes" id="UP000324222">
    <property type="component" value="Unassembled WGS sequence"/>
</dbReference>
<evidence type="ECO:0000313" key="1">
    <source>
        <dbReference type="EMBL" id="MPC39143.1"/>
    </source>
</evidence>
<dbReference type="EMBL" id="VSRR010004275">
    <property type="protein sequence ID" value="MPC39143.1"/>
    <property type="molecule type" value="Genomic_DNA"/>
</dbReference>
<dbReference type="AlphaFoldDB" id="A0A5B7F207"/>
<reference evidence="1 2" key="1">
    <citation type="submission" date="2019-05" db="EMBL/GenBank/DDBJ databases">
        <title>Another draft genome of Portunus trituberculatus and its Hox gene families provides insights of decapod evolution.</title>
        <authorList>
            <person name="Jeong J.-H."/>
            <person name="Song I."/>
            <person name="Kim S."/>
            <person name="Choi T."/>
            <person name="Kim D."/>
            <person name="Ryu S."/>
            <person name="Kim W."/>
        </authorList>
    </citation>
    <scope>NUCLEOTIDE SEQUENCE [LARGE SCALE GENOMIC DNA]</scope>
    <source>
        <tissue evidence="1">Muscle</tissue>
    </source>
</reference>
<comment type="caution">
    <text evidence="1">The sequence shown here is derived from an EMBL/GenBank/DDBJ whole genome shotgun (WGS) entry which is preliminary data.</text>
</comment>